<organism evidence="2 3">
    <name type="scientific">Ensete ventricosum</name>
    <name type="common">Abyssinian banana</name>
    <name type="synonym">Musa ensete</name>
    <dbReference type="NCBI Taxonomy" id="4639"/>
    <lineage>
        <taxon>Eukaryota</taxon>
        <taxon>Viridiplantae</taxon>
        <taxon>Streptophyta</taxon>
        <taxon>Embryophyta</taxon>
        <taxon>Tracheophyta</taxon>
        <taxon>Spermatophyta</taxon>
        <taxon>Magnoliopsida</taxon>
        <taxon>Liliopsida</taxon>
        <taxon>Zingiberales</taxon>
        <taxon>Musaceae</taxon>
        <taxon>Ensete</taxon>
    </lineage>
</organism>
<protein>
    <submittedName>
        <fullName evidence="2">Uncharacterized protein</fullName>
    </submittedName>
</protein>
<dbReference type="AlphaFoldDB" id="A0A427AAH1"/>
<name>A0A427AAH1_ENSVE</name>
<evidence type="ECO:0000256" key="1">
    <source>
        <dbReference type="SAM" id="MobiDB-lite"/>
    </source>
</evidence>
<feature type="region of interest" description="Disordered" evidence="1">
    <location>
        <begin position="37"/>
        <end position="81"/>
    </location>
</feature>
<feature type="compositionally biased region" description="Basic and acidic residues" evidence="1">
    <location>
        <begin position="64"/>
        <end position="73"/>
    </location>
</feature>
<dbReference type="Proteomes" id="UP000287651">
    <property type="component" value="Unassembled WGS sequence"/>
</dbReference>
<comment type="caution">
    <text evidence="2">The sequence shown here is derived from an EMBL/GenBank/DDBJ whole genome shotgun (WGS) entry which is preliminary data.</text>
</comment>
<reference evidence="2 3" key="1">
    <citation type="journal article" date="2014" name="Agronomy (Basel)">
        <title>A Draft Genome Sequence for Ensete ventricosum, the Drought-Tolerant Tree Against Hunger.</title>
        <authorList>
            <person name="Harrison J."/>
            <person name="Moore K.A."/>
            <person name="Paszkiewicz K."/>
            <person name="Jones T."/>
            <person name="Grant M."/>
            <person name="Ambacheew D."/>
            <person name="Muzemil S."/>
            <person name="Studholme D.J."/>
        </authorList>
    </citation>
    <scope>NUCLEOTIDE SEQUENCE [LARGE SCALE GENOMIC DNA]</scope>
</reference>
<dbReference type="EMBL" id="AMZH03003162">
    <property type="protein sequence ID" value="RRT73220.1"/>
    <property type="molecule type" value="Genomic_DNA"/>
</dbReference>
<accession>A0A427AAH1</accession>
<evidence type="ECO:0000313" key="2">
    <source>
        <dbReference type="EMBL" id="RRT73220.1"/>
    </source>
</evidence>
<proteinExistence type="predicted"/>
<gene>
    <name evidence="2" type="ORF">B296_00003348</name>
</gene>
<evidence type="ECO:0000313" key="3">
    <source>
        <dbReference type="Proteomes" id="UP000287651"/>
    </source>
</evidence>
<sequence>MIHNSTLAYINYIVLRIIFSNESAIFLDQISDLNGSSGARLGTRTRRGQSTSCVDQVARFNEAPPRRSPEPGERPVQLSELNQTSKSGSFLPLSRERITSSSATDRRPLQLSPLPPLLSAASAVAAATVHSFHHCRHDCPLLSSLLPSLSAASAVAAATAVCSFHRCRCCCLHLLPLLSASSAVAAVAVRSFRRCCLQLPSCDCYCLQLLPLPLVLSAASATAAVVRSITTTVLN</sequence>